<dbReference type="Pfam" id="PF00072">
    <property type="entry name" value="Response_reg"/>
    <property type="match status" value="1"/>
</dbReference>
<dbReference type="PROSITE" id="PS50110">
    <property type="entry name" value="RESPONSE_REGULATORY"/>
    <property type="match status" value="1"/>
</dbReference>
<dbReference type="CDD" id="cd01949">
    <property type="entry name" value="GGDEF"/>
    <property type="match status" value="1"/>
</dbReference>
<accession>A0A840MQA0</accession>
<dbReference type="SMART" id="SM00448">
    <property type="entry name" value="REC"/>
    <property type="match status" value="1"/>
</dbReference>
<comment type="caution">
    <text evidence="4">The sequence shown here is derived from an EMBL/GenBank/DDBJ whole genome shotgun (WGS) entry which is preliminary data.</text>
</comment>
<dbReference type="InterPro" id="IPR001789">
    <property type="entry name" value="Sig_transdc_resp-reg_receiver"/>
</dbReference>
<evidence type="ECO:0000313" key="4">
    <source>
        <dbReference type="EMBL" id="MBB5019247.1"/>
    </source>
</evidence>
<dbReference type="Proteomes" id="UP000575898">
    <property type="component" value="Unassembled WGS sequence"/>
</dbReference>
<dbReference type="InterPro" id="IPR011006">
    <property type="entry name" value="CheY-like_superfamily"/>
</dbReference>
<dbReference type="InterPro" id="IPR043128">
    <property type="entry name" value="Rev_trsase/Diguanyl_cyclase"/>
</dbReference>
<dbReference type="Pfam" id="PF00990">
    <property type="entry name" value="GGDEF"/>
    <property type="match status" value="1"/>
</dbReference>
<feature type="domain" description="GGDEF" evidence="3">
    <location>
        <begin position="181"/>
        <end position="313"/>
    </location>
</feature>
<keyword evidence="1" id="KW-0597">Phosphoprotein</keyword>
<evidence type="ECO:0000259" key="3">
    <source>
        <dbReference type="PROSITE" id="PS50887"/>
    </source>
</evidence>
<dbReference type="InterPro" id="IPR000160">
    <property type="entry name" value="GGDEF_dom"/>
</dbReference>
<dbReference type="InterPro" id="IPR029787">
    <property type="entry name" value="Nucleotide_cyclase"/>
</dbReference>
<dbReference type="RefSeq" id="WP_184039773.1">
    <property type="nucleotide sequence ID" value="NZ_JACHHY010000015.1"/>
</dbReference>
<dbReference type="Gene3D" id="3.40.50.2300">
    <property type="match status" value="1"/>
</dbReference>
<name>A0A840MQA0_9PROT</name>
<dbReference type="AlphaFoldDB" id="A0A840MQA0"/>
<dbReference type="PANTHER" id="PTHR44757:SF2">
    <property type="entry name" value="BIOFILM ARCHITECTURE MAINTENANCE PROTEIN MBAA"/>
    <property type="match status" value="1"/>
</dbReference>
<evidence type="ECO:0000313" key="5">
    <source>
        <dbReference type="Proteomes" id="UP000575898"/>
    </source>
</evidence>
<evidence type="ECO:0000256" key="1">
    <source>
        <dbReference type="PROSITE-ProRule" id="PRU00169"/>
    </source>
</evidence>
<reference evidence="4 5" key="1">
    <citation type="submission" date="2020-08" db="EMBL/GenBank/DDBJ databases">
        <title>Genomic Encyclopedia of Type Strains, Phase IV (KMG-IV): sequencing the most valuable type-strain genomes for metagenomic binning, comparative biology and taxonomic classification.</title>
        <authorList>
            <person name="Goeker M."/>
        </authorList>
    </citation>
    <scope>NUCLEOTIDE SEQUENCE [LARGE SCALE GENOMIC DNA]</scope>
    <source>
        <strain evidence="4 5">DSM 27165</strain>
    </source>
</reference>
<dbReference type="SUPFAM" id="SSF55073">
    <property type="entry name" value="Nucleotide cyclase"/>
    <property type="match status" value="1"/>
</dbReference>
<feature type="modified residue" description="4-aspartylphosphate" evidence="1">
    <location>
        <position position="62"/>
    </location>
</feature>
<dbReference type="PROSITE" id="PS50887">
    <property type="entry name" value="GGDEF"/>
    <property type="match status" value="1"/>
</dbReference>
<evidence type="ECO:0000259" key="2">
    <source>
        <dbReference type="PROSITE" id="PS50110"/>
    </source>
</evidence>
<gene>
    <name evidence="4" type="ORF">HNQ59_002545</name>
</gene>
<keyword evidence="5" id="KW-1185">Reference proteome</keyword>
<dbReference type="PANTHER" id="PTHR44757">
    <property type="entry name" value="DIGUANYLATE CYCLASE DGCP"/>
    <property type="match status" value="1"/>
</dbReference>
<dbReference type="GO" id="GO:0000160">
    <property type="term" value="P:phosphorelay signal transduction system"/>
    <property type="evidence" value="ECO:0007669"/>
    <property type="project" value="InterPro"/>
</dbReference>
<dbReference type="SUPFAM" id="SSF52172">
    <property type="entry name" value="CheY-like"/>
    <property type="match status" value="1"/>
</dbReference>
<dbReference type="SMART" id="SM00267">
    <property type="entry name" value="GGDEF"/>
    <property type="match status" value="1"/>
</dbReference>
<protein>
    <submittedName>
        <fullName evidence="4">Diguanylate cyclase (GGDEF)-like protein</fullName>
    </submittedName>
</protein>
<dbReference type="Gene3D" id="3.30.70.270">
    <property type="match status" value="1"/>
</dbReference>
<feature type="domain" description="Response regulatory" evidence="2">
    <location>
        <begin position="13"/>
        <end position="131"/>
    </location>
</feature>
<dbReference type="InterPro" id="IPR052155">
    <property type="entry name" value="Biofilm_reg_signaling"/>
</dbReference>
<dbReference type="NCBIfam" id="TIGR00254">
    <property type="entry name" value="GGDEF"/>
    <property type="match status" value="1"/>
</dbReference>
<dbReference type="EMBL" id="JACHHY010000015">
    <property type="protein sequence ID" value="MBB5019247.1"/>
    <property type="molecule type" value="Genomic_DNA"/>
</dbReference>
<proteinExistence type="predicted"/>
<organism evidence="4 5">
    <name type="scientific">Chitinivorax tropicus</name>
    <dbReference type="NCBI Taxonomy" id="714531"/>
    <lineage>
        <taxon>Bacteria</taxon>
        <taxon>Pseudomonadati</taxon>
        <taxon>Pseudomonadota</taxon>
        <taxon>Betaproteobacteria</taxon>
        <taxon>Chitinivorax</taxon>
    </lineage>
</organism>
<sequence length="374" mass="40664">MNADSTPASSLPRILVADDSRIVRATIRKHLSGVFDIIEAVDGEDAWSILKAHPNIQVLISDLGMPNLDGFGLLQRIRTTEDAQLRKLPVIVISGDEEEEVKRRAVGMGASDFITKSTDRTELIARVTANVQRAETEAALDESRAELDKKAAEDATTGLGTRNLLEHNTRQAIAHAARHHQRVILLLLQLDRYEETAARFGQAVSDQILKALAKLLASKVRGEDTIVRLGDSSFGVLSASHAAGEEMILAERLRTALEGARINFKGHILRYTASVGVLNTEPNIEAEEAFSIAEARMNAAIKAGGNRVLAQDVTPHPLIKPDLAGALALIREGKVQDVVPFAAELLGEMMPLLNIANQQLLLGLSMDKLREKAR</sequence>